<evidence type="ECO:0000313" key="2">
    <source>
        <dbReference type="EMBL" id="MCM6775206.1"/>
    </source>
</evidence>
<feature type="signal peptide" evidence="1">
    <location>
        <begin position="1"/>
        <end position="22"/>
    </location>
</feature>
<dbReference type="PANTHER" id="PTHR34853:SF1">
    <property type="entry name" value="LIPASE 5"/>
    <property type="match status" value="1"/>
</dbReference>
<dbReference type="Gene3D" id="1.10.260.130">
    <property type="match status" value="1"/>
</dbReference>
<dbReference type="GO" id="GO:0004806">
    <property type="term" value="F:triacylglycerol lipase activity"/>
    <property type="evidence" value="ECO:0007669"/>
    <property type="project" value="InterPro"/>
</dbReference>
<evidence type="ECO:0000256" key="1">
    <source>
        <dbReference type="SAM" id="SignalP"/>
    </source>
</evidence>
<dbReference type="SUPFAM" id="SSF53474">
    <property type="entry name" value="alpha/beta-Hydrolases"/>
    <property type="match status" value="1"/>
</dbReference>
<dbReference type="AlphaFoldDB" id="A0A9X2E7U4"/>
<dbReference type="EMBL" id="JAMRXG010000006">
    <property type="protein sequence ID" value="MCM6775206.1"/>
    <property type="molecule type" value="Genomic_DNA"/>
</dbReference>
<proteinExistence type="predicted"/>
<keyword evidence="3" id="KW-1185">Reference proteome</keyword>
<dbReference type="InterPro" id="IPR029058">
    <property type="entry name" value="AB_hydrolase_fold"/>
</dbReference>
<accession>A0A9X2E7U4</accession>
<evidence type="ECO:0000313" key="3">
    <source>
        <dbReference type="Proteomes" id="UP001139157"/>
    </source>
</evidence>
<dbReference type="PANTHER" id="PTHR34853">
    <property type="match status" value="1"/>
</dbReference>
<gene>
    <name evidence="2" type="ORF">NDR86_17160</name>
</gene>
<sequence>MSIRRLFGLFAAALALAGSVNAISTVTAAAEPPLPVDDPFYAQPESLSGKAMGEVVDSRPVTLQDFPATVPYSAWQVKYVSQNSHGTPWTTMAIVLRPENRVEPPVLMANQAWYDSLNPMCGPSYQLRASSSFRSNTGMSGEAQNIADELARGWTVVVPDYLGPDGEFAAGFVEGRNTLDGIRAAENFAPAGLSRDTPVIMYGYSGGSRGTEFAAELAPTYAPELNIRAAAAGGLPVDMAAAAAHMNGGPFTSIDLLAAFGLARAYPETRLASYFVDPTLERKLSSACYSTFVPEYAFKRVEDYTVGGIWPLGVPEVASVVASLRGGGYGTPAVPLYLASAMYDEFATVADTDRMIADYCARGVDVMYEKYPVAEHISAEFIQFPRALSWFDQRLAGAPTTPTCGAGPDNARIG</sequence>
<dbReference type="RefSeq" id="WP_251913192.1">
    <property type="nucleotide sequence ID" value="NZ_JAMRXG010000006.1"/>
</dbReference>
<dbReference type="InterPro" id="IPR005152">
    <property type="entry name" value="Lipase_secreted"/>
</dbReference>
<dbReference type="GO" id="GO:0016042">
    <property type="term" value="P:lipid catabolic process"/>
    <property type="evidence" value="ECO:0007669"/>
    <property type="project" value="InterPro"/>
</dbReference>
<dbReference type="Gene3D" id="3.40.50.1820">
    <property type="entry name" value="alpha/beta hydrolase"/>
    <property type="match status" value="1"/>
</dbReference>
<dbReference type="PIRSF" id="PIRSF029171">
    <property type="entry name" value="Esterase_LipA"/>
    <property type="match status" value="1"/>
</dbReference>
<protein>
    <submittedName>
        <fullName evidence="2">Lipase family protein</fullName>
    </submittedName>
</protein>
<keyword evidence="1" id="KW-0732">Signal</keyword>
<comment type="caution">
    <text evidence="2">The sequence shown here is derived from an EMBL/GenBank/DDBJ whole genome shotgun (WGS) entry which is preliminary data.</text>
</comment>
<organism evidence="2 3">
    <name type="scientific">Nocardia pulmonis</name>
    <dbReference type="NCBI Taxonomy" id="2951408"/>
    <lineage>
        <taxon>Bacteria</taxon>
        <taxon>Bacillati</taxon>
        <taxon>Actinomycetota</taxon>
        <taxon>Actinomycetes</taxon>
        <taxon>Mycobacteriales</taxon>
        <taxon>Nocardiaceae</taxon>
        <taxon>Nocardia</taxon>
    </lineage>
</organism>
<reference evidence="2" key="1">
    <citation type="submission" date="2022-06" db="EMBL/GenBank/DDBJ databases">
        <title>Novel species in genus nocardia.</title>
        <authorList>
            <person name="Li F."/>
        </authorList>
    </citation>
    <scope>NUCLEOTIDE SEQUENCE</scope>
    <source>
        <strain evidence="2">CDC141</strain>
    </source>
</reference>
<dbReference type="Pfam" id="PF03583">
    <property type="entry name" value="LIP"/>
    <property type="match status" value="1"/>
</dbReference>
<name>A0A9X2E7U4_9NOCA</name>
<dbReference type="Proteomes" id="UP001139157">
    <property type="component" value="Unassembled WGS sequence"/>
</dbReference>
<feature type="chain" id="PRO_5040837778" evidence="1">
    <location>
        <begin position="23"/>
        <end position="414"/>
    </location>
</feature>